<feature type="transmembrane region" description="Helical" evidence="2">
    <location>
        <begin position="117"/>
        <end position="137"/>
    </location>
</feature>
<keyword evidence="4" id="KW-1185">Reference proteome</keyword>
<comment type="caution">
    <text evidence="3">The sequence shown here is derived from an EMBL/GenBank/DDBJ whole genome shotgun (WGS) entry which is preliminary data.</text>
</comment>
<feature type="compositionally biased region" description="Polar residues" evidence="1">
    <location>
        <begin position="400"/>
        <end position="411"/>
    </location>
</feature>
<feature type="compositionally biased region" description="Low complexity" evidence="1">
    <location>
        <begin position="385"/>
        <end position="399"/>
    </location>
</feature>
<proteinExistence type="predicted"/>
<feature type="region of interest" description="Disordered" evidence="1">
    <location>
        <begin position="344"/>
        <end position="469"/>
    </location>
</feature>
<organism evidence="3 4">
    <name type="scientific">Actinomadura fibrosa</name>
    <dbReference type="NCBI Taxonomy" id="111802"/>
    <lineage>
        <taxon>Bacteria</taxon>
        <taxon>Bacillati</taxon>
        <taxon>Actinomycetota</taxon>
        <taxon>Actinomycetes</taxon>
        <taxon>Streptosporangiales</taxon>
        <taxon>Thermomonosporaceae</taxon>
        <taxon>Actinomadura</taxon>
    </lineage>
</organism>
<keyword evidence="2" id="KW-0472">Membrane</keyword>
<sequence length="469" mass="47233">MLVLLARPGPCSSVLDPGCVQTVDNDDHPFGPPMPDIPAEIGGNVLDEAAKAFQTAVGWLVSNTASWWVKTPSPDLEAESAIGTLQAYLQPLTVTVALLALLVVAGKMTLTRKAAPLIDAGRGLVILAAVTAIGTVLPNQLLQLGDQWSDWVLQASARGGFAKRMAEIVAVPSGVPAALVIVLCLAALFIGIVQALLLLFRGAALIILAGLLPLAAAGVSTTATRPWFAKVTGWMLALIFYKPAAAAVYATAFGLIGTGKDLHAVLMGFVMMLISLIAFPVLLKFFTWTTGGTESGSGGGILGALLGGATALGALRAYSGAGGSAGGREASAGEHADYLNQQLGEQGSQSPAGDSPPSGTTVPGQTQDEQSASTVLGSQDDERGAPSGSGPLPDDGSGAQQPSAGSDSSGRTPFEGGTGEPVGPTAIRTWDNERHRGQDTLRWLGNPSGSDNAGGPSGAVGEGGGGGGA</sequence>
<feature type="transmembrane region" description="Helical" evidence="2">
    <location>
        <begin position="206"/>
        <end position="228"/>
    </location>
</feature>
<dbReference type="RefSeq" id="WP_131758002.1">
    <property type="nucleotide sequence ID" value="NZ_CAACUY010000042.1"/>
</dbReference>
<feature type="transmembrane region" description="Helical" evidence="2">
    <location>
        <begin position="298"/>
        <end position="318"/>
    </location>
</feature>
<keyword evidence="2" id="KW-0812">Transmembrane</keyword>
<evidence type="ECO:0000256" key="1">
    <source>
        <dbReference type="SAM" id="MobiDB-lite"/>
    </source>
</evidence>
<feature type="transmembrane region" description="Helical" evidence="2">
    <location>
        <begin position="264"/>
        <end position="286"/>
    </location>
</feature>
<feature type="compositionally biased region" description="Polar residues" evidence="1">
    <location>
        <begin position="344"/>
        <end position="377"/>
    </location>
</feature>
<feature type="transmembrane region" description="Helical" evidence="2">
    <location>
        <begin position="87"/>
        <end position="105"/>
    </location>
</feature>
<keyword evidence="2" id="KW-1133">Transmembrane helix</keyword>
<evidence type="ECO:0000256" key="2">
    <source>
        <dbReference type="SAM" id="Phobius"/>
    </source>
</evidence>
<protein>
    <recommendedName>
        <fullName evidence="5">Type IV secretion system protein</fullName>
    </recommendedName>
</protein>
<feature type="compositionally biased region" description="Gly residues" evidence="1">
    <location>
        <begin position="455"/>
        <end position="469"/>
    </location>
</feature>
<evidence type="ECO:0008006" key="5">
    <source>
        <dbReference type="Google" id="ProtNLM"/>
    </source>
</evidence>
<feature type="transmembrane region" description="Helical" evidence="2">
    <location>
        <begin position="234"/>
        <end position="257"/>
    </location>
</feature>
<evidence type="ECO:0000313" key="3">
    <source>
        <dbReference type="EMBL" id="MFD0690942.1"/>
    </source>
</evidence>
<reference evidence="4" key="1">
    <citation type="journal article" date="2019" name="Int. J. Syst. Evol. Microbiol.">
        <title>The Global Catalogue of Microorganisms (GCM) 10K type strain sequencing project: providing services to taxonomists for standard genome sequencing and annotation.</title>
        <authorList>
            <consortium name="The Broad Institute Genomics Platform"/>
            <consortium name="The Broad Institute Genome Sequencing Center for Infectious Disease"/>
            <person name="Wu L."/>
            <person name="Ma J."/>
        </authorList>
    </citation>
    <scope>NUCLEOTIDE SEQUENCE [LARGE SCALE GENOMIC DNA]</scope>
    <source>
        <strain evidence="4">JCM 9371</strain>
    </source>
</reference>
<evidence type="ECO:0000313" key="4">
    <source>
        <dbReference type="Proteomes" id="UP001597063"/>
    </source>
</evidence>
<feature type="compositionally biased region" description="Basic and acidic residues" evidence="1">
    <location>
        <begin position="430"/>
        <end position="439"/>
    </location>
</feature>
<feature type="transmembrane region" description="Helical" evidence="2">
    <location>
        <begin position="177"/>
        <end position="199"/>
    </location>
</feature>
<gene>
    <name evidence="3" type="ORF">ACFQZM_41075</name>
</gene>
<accession>A0ABW2XYM4</accession>
<dbReference type="Proteomes" id="UP001597063">
    <property type="component" value="Unassembled WGS sequence"/>
</dbReference>
<dbReference type="EMBL" id="JBHTGP010000025">
    <property type="protein sequence ID" value="MFD0690942.1"/>
    <property type="molecule type" value="Genomic_DNA"/>
</dbReference>
<name>A0ABW2XYM4_9ACTN</name>